<dbReference type="EMBL" id="JAFCMP010000301">
    <property type="protein sequence ID" value="KAG5181706.1"/>
    <property type="molecule type" value="Genomic_DNA"/>
</dbReference>
<evidence type="ECO:0000313" key="5">
    <source>
        <dbReference type="Proteomes" id="UP000664859"/>
    </source>
</evidence>
<keyword evidence="2 3" id="KW-0040">ANK repeat</keyword>
<dbReference type="Proteomes" id="UP000664859">
    <property type="component" value="Unassembled WGS sequence"/>
</dbReference>
<dbReference type="Pfam" id="PF00023">
    <property type="entry name" value="Ank"/>
    <property type="match status" value="1"/>
</dbReference>
<dbReference type="PANTHER" id="PTHR24171">
    <property type="entry name" value="ANKYRIN REPEAT DOMAIN-CONTAINING PROTEIN 39-RELATED"/>
    <property type="match status" value="1"/>
</dbReference>
<keyword evidence="1" id="KW-0677">Repeat</keyword>
<organism evidence="4 5">
    <name type="scientific">Tribonema minus</name>
    <dbReference type="NCBI Taxonomy" id="303371"/>
    <lineage>
        <taxon>Eukaryota</taxon>
        <taxon>Sar</taxon>
        <taxon>Stramenopiles</taxon>
        <taxon>Ochrophyta</taxon>
        <taxon>PX clade</taxon>
        <taxon>Xanthophyceae</taxon>
        <taxon>Tribonematales</taxon>
        <taxon>Tribonemataceae</taxon>
        <taxon>Tribonema</taxon>
    </lineage>
</organism>
<name>A0A836CF95_9STRA</name>
<gene>
    <name evidence="4" type="ORF">JKP88DRAFT_165315</name>
</gene>
<sequence>MEHSGRDGVLSQLHRLKESFLLAAAKGGRVDECRSLLELGADVNWSSPEQDTCLLAACRYGHQAAAFLLLDKGAVISARCSGSGNTALHLCCEVGMEELALELLQRGADLALKNNAGLTAVDLALAAGHAALAHRL</sequence>
<feature type="non-terminal residue" evidence="4">
    <location>
        <position position="1"/>
    </location>
</feature>
<dbReference type="PROSITE" id="PS50088">
    <property type="entry name" value="ANK_REPEAT"/>
    <property type="match status" value="1"/>
</dbReference>
<keyword evidence="5" id="KW-1185">Reference proteome</keyword>
<accession>A0A836CF95</accession>
<evidence type="ECO:0000256" key="3">
    <source>
        <dbReference type="PROSITE-ProRule" id="PRU00023"/>
    </source>
</evidence>
<reference evidence="4" key="1">
    <citation type="submission" date="2021-02" db="EMBL/GenBank/DDBJ databases">
        <title>First Annotated Genome of the Yellow-green Alga Tribonema minus.</title>
        <authorList>
            <person name="Mahan K.M."/>
        </authorList>
    </citation>
    <scope>NUCLEOTIDE SEQUENCE</scope>
    <source>
        <strain evidence="4">UTEX B ZZ1240</strain>
    </source>
</reference>
<evidence type="ECO:0000256" key="1">
    <source>
        <dbReference type="ARBA" id="ARBA00022737"/>
    </source>
</evidence>
<dbReference type="GO" id="GO:0004842">
    <property type="term" value="F:ubiquitin-protein transferase activity"/>
    <property type="evidence" value="ECO:0007669"/>
    <property type="project" value="TreeGrafter"/>
</dbReference>
<protein>
    <submittedName>
        <fullName evidence="4">Ankyrin repeat-containing domain protein</fullName>
    </submittedName>
</protein>
<feature type="repeat" description="ANK" evidence="3">
    <location>
        <begin position="83"/>
        <end position="115"/>
    </location>
</feature>
<evidence type="ECO:0000256" key="2">
    <source>
        <dbReference type="ARBA" id="ARBA00023043"/>
    </source>
</evidence>
<dbReference type="Pfam" id="PF12796">
    <property type="entry name" value="Ank_2"/>
    <property type="match status" value="1"/>
</dbReference>
<dbReference type="PANTHER" id="PTHR24171:SF8">
    <property type="entry name" value="BRCA1-ASSOCIATED RING DOMAIN PROTEIN 1"/>
    <property type="match status" value="1"/>
</dbReference>
<dbReference type="PROSITE" id="PS50297">
    <property type="entry name" value="ANK_REP_REGION"/>
    <property type="match status" value="1"/>
</dbReference>
<dbReference type="AlphaFoldDB" id="A0A836CF95"/>
<comment type="caution">
    <text evidence="4">The sequence shown here is derived from an EMBL/GenBank/DDBJ whole genome shotgun (WGS) entry which is preliminary data.</text>
</comment>
<dbReference type="GO" id="GO:0085020">
    <property type="term" value="P:protein K6-linked ubiquitination"/>
    <property type="evidence" value="ECO:0007669"/>
    <property type="project" value="TreeGrafter"/>
</dbReference>
<dbReference type="Gene3D" id="1.25.40.20">
    <property type="entry name" value="Ankyrin repeat-containing domain"/>
    <property type="match status" value="1"/>
</dbReference>
<proteinExistence type="predicted"/>
<dbReference type="InterPro" id="IPR036770">
    <property type="entry name" value="Ankyrin_rpt-contain_sf"/>
</dbReference>
<evidence type="ECO:0000313" key="4">
    <source>
        <dbReference type="EMBL" id="KAG5181706.1"/>
    </source>
</evidence>
<dbReference type="InterPro" id="IPR002110">
    <property type="entry name" value="Ankyrin_rpt"/>
</dbReference>
<dbReference type="SUPFAM" id="SSF48403">
    <property type="entry name" value="Ankyrin repeat"/>
    <property type="match status" value="1"/>
</dbReference>
<dbReference type="SMART" id="SM00248">
    <property type="entry name" value="ANK"/>
    <property type="match status" value="3"/>
</dbReference>
<dbReference type="OrthoDB" id="1711136at2759"/>